<dbReference type="EMBL" id="PCVM01000102">
    <property type="protein sequence ID" value="PIQ73103.1"/>
    <property type="molecule type" value="Genomic_DNA"/>
</dbReference>
<proteinExistence type="inferred from homology"/>
<comment type="similarity">
    <text evidence="1">Belongs to the DprA/Smf family.</text>
</comment>
<name>A0A2M6IT70_9BACT</name>
<dbReference type="GO" id="GO:0009294">
    <property type="term" value="P:DNA-mediated transformation"/>
    <property type="evidence" value="ECO:0007669"/>
    <property type="project" value="InterPro"/>
</dbReference>
<comment type="caution">
    <text evidence="4">The sequence shown here is derived from an EMBL/GenBank/DDBJ whole genome shotgun (WGS) entry which is preliminary data.</text>
</comment>
<dbReference type="InterPro" id="IPR003488">
    <property type="entry name" value="DprA"/>
</dbReference>
<protein>
    <submittedName>
        <fullName evidence="4">DNA-protecting protein DprA</fullName>
    </submittedName>
</protein>
<dbReference type="Pfam" id="PF17782">
    <property type="entry name" value="WHD_DprA"/>
    <property type="match status" value="1"/>
</dbReference>
<dbReference type="Gene3D" id="1.10.10.10">
    <property type="entry name" value="Winged helix-like DNA-binding domain superfamily/Winged helix DNA-binding domain"/>
    <property type="match status" value="1"/>
</dbReference>
<dbReference type="InterPro" id="IPR057666">
    <property type="entry name" value="DrpA_SLOG"/>
</dbReference>
<evidence type="ECO:0000313" key="5">
    <source>
        <dbReference type="Proteomes" id="UP000231056"/>
    </source>
</evidence>
<dbReference type="SUPFAM" id="SSF102405">
    <property type="entry name" value="MCP/YpsA-like"/>
    <property type="match status" value="1"/>
</dbReference>
<dbReference type="Proteomes" id="UP000231056">
    <property type="component" value="Unassembled WGS sequence"/>
</dbReference>
<dbReference type="NCBIfam" id="TIGR00732">
    <property type="entry name" value="dprA"/>
    <property type="match status" value="1"/>
</dbReference>
<organism evidence="4 5">
    <name type="scientific">Candidatus Roizmanbacteria bacterium CG11_big_fil_rev_8_21_14_0_20_36_8</name>
    <dbReference type="NCBI Taxonomy" id="1974856"/>
    <lineage>
        <taxon>Bacteria</taxon>
        <taxon>Candidatus Roizmaniibacteriota</taxon>
    </lineage>
</organism>
<evidence type="ECO:0000256" key="1">
    <source>
        <dbReference type="ARBA" id="ARBA00006525"/>
    </source>
</evidence>
<feature type="domain" description="DprA winged helix" evidence="3">
    <location>
        <begin position="311"/>
        <end position="353"/>
    </location>
</feature>
<evidence type="ECO:0000313" key="4">
    <source>
        <dbReference type="EMBL" id="PIQ73103.1"/>
    </source>
</evidence>
<sequence>MSNNDFLYELAFSYFPGIGPIKFDALLKHFGTAKLAYEASAGDLREAMGANLSCKFLGYRNNFDFDSEYKKITDNNITLLMREDLRYPSALLNLSDPPICLYVKGDLTNFHWNDESASELYFAVVGTRNPTEYGRQITTKFSRELSETGTIIVSGMAMGVDALAHWAALRAGGKTIAFLGCGVNIIYPWANTNLYHKIIESGGLVISEFPPDMVTLKGHFVARNRLISGLSKGVLVAEGLKDSGSLITARYALAQGKDVFAPPAPITSDQSQAPNILLKDGAKLVTTVEDILEEYDVKKKQTLKETLKEIPENQKQLFQLLSAEAFTPDEIARSLNVPVYQVLSLLSTMELSKIIEKNISGKYQIKI</sequence>
<dbReference type="InterPro" id="IPR041614">
    <property type="entry name" value="DprA_WH"/>
</dbReference>
<dbReference type="InterPro" id="IPR013324">
    <property type="entry name" value="RNA_pol_sigma_r3/r4-like"/>
</dbReference>
<dbReference type="Gene3D" id="3.40.50.450">
    <property type="match status" value="1"/>
</dbReference>
<evidence type="ECO:0000259" key="3">
    <source>
        <dbReference type="Pfam" id="PF17782"/>
    </source>
</evidence>
<evidence type="ECO:0000259" key="2">
    <source>
        <dbReference type="Pfam" id="PF02481"/>
    </source>
</evidence>
<dbReference type="SUPFAM" id="SSF88659">
    <property type="entry name" value="Sigma3 and sigma4 domains of RNA polymerase sigma factors"/>
    <property type="match status" value="1"/>
</dbReference>
<dbReference type="PANTHER" id="PTHR43022:SF1">
    <property type="entry name" value="PROTEIN SMF"/>
    <property type="match status" value="1"/>
</dbReference>
<gene>
    <name evidence="4" type="primary">dprA</name>
    <name evidence="4" type="ORF">COV58_04285</name>
</gene>
<reference evidence="4 5" key="1">
    <citation type="submission" date="2017-09" db="EMBL/GenBank/DDBJ databases">
        <title>Depth-based differentiation of microbial function through sediment-hosted aquifers and enrichment of novel symbionts in the deep terrestrial subsurface.</title>
        <authorList>
            <person name="Probst A.J."/>
            <person name="Ladd B."/>
            <person name="Jarett J.K."/>
            <person name="Geller-Mcgrath D.E."/>
            <person name="Sieber C.M."/>
            <person name="Emerson J.B."/>
            <person name="Anantharaman K."/>
            <person name="Thomas B.C."/>
            <person name="Malmstrom R."/>
            <person name="Stieglmeier M."/>
            <person name="Klingl A."/>
            <person name="Woyke T."/>
            <person name="Ryan C.M."/>
            <person name="Banfield J.F."/>
        </authorList>
    </citation>
    <scope>NUCLEOTIDE SEQUENCE [LARGE SCALE GENOMIC DNA]</scope>
    <source>
        <strain evidence="4">CG11_big_fil_rev_8_21_14_0_20_36_8</strain>
    </source>
</reference>
<accession>A0A2M6IT70</accession>
<feature type="domain" description="Smf/DprA SLOG" evidence="2">
    <location>
        <begin position="79"/>
        <end position="295"/>
    </location>
</feature>
<dbReference type="Pfam" id="PF02481">
    <property type="entry name" value="DNA_processg_A"/>
    <property type="match status" value="1"/>
</dbReference>
<dbReference type="PANTHER" id="PTHR43022">
    <property type="entry name" value="PROTEIN SMF"/>
    <property type="match status" value="1"/>
</dbReference>
<dbReference type="InterPro" id="IPR036388">
    <property type="entry name" value="WH-like_DNA-bd_sf"/>
</dbReference>
<dbReference type="AlphaFoldDB" id="A0A2M6IT70"/>